<evidence type="ECO:0000256" key="1">
    <source>
        <dbReference type="SAM" id="Phobius"/>
    </source>
</evidence>
<keyword evidence="1" id="KW-0472">Membrane</keyword>
<feature type="transmembrane region" description="Helical" evidence="1">
    <location>
        <begin position="50"/>
        <end position="73"/>
    </location>
</feature>
<protein>
    <submittedName>
        <fullName evidence="2">Uncharacterized protein</fullName>
    </submittedName>
</protein>
<comment type="caution">
    <text evidence="2">The sequence shown here is derived from an EMBL/GenBank/DDBJ whole genome shotgun (WGS) entry which is preliminary data.</text>
</comment>
<evidence type="ECO:0000313" key="2">
    <source>
        <dbReference type="EMBL" id="ODR92245.1"/>
    </source>
</evidence>
<dbReference type="STRING" id="1752398.A8M32_06060"/>
<organism evidence="2 3">
    <name type="scientific">Sinorhizobium alkalisoli</name>
    <dbReference type="NCBI Taxonomy" id="1752398"/>
    <lineage>
        <taxon>Bacteria</taxon>
        <taxon>Pseudomonadati</taxon>
        <taxon>Pseudomonadota</taxon>
        <taxon>Alphaproteobacteria</taxon>
        <taxon>Hyphomicrobiales</taxon>
        <taxon>Rhizobiaceae</taxon>
        <taxon>Sinorhizobium/Ensifer group</taxon>
        <taxon>Sinorhizobium</taxon>
    </lineage>
</organism>
<keyword evidence="3" id="KW-1185">Reference proteome</keyword>
<dbReference type="EMBL" id="LYBW01000047">
    <property type="protein sequence ID" value="ODR92245.1"/>
    <property type="molecule type" value="Genomic_DNA"/>
</dbReference>
<name>A0A1E3VFB8_9HYPH</name>
<dbReference type="AlphaFoldDB" id="A0A1E3VFB8"/>
<sequence length="126" mass="13563">MIEPGKEAPIASAILFLLAGPILWATHLLLVYGVQSAACAVGNSTMAPSVLIQASVMLATLGAILLLCFSLFFPGRLAHMLRYEMPEPHNHTFSVRVERLLSLLSLMGVVWSGASVFQIDVCGLLR</sequence>
<gene>
    <name evidence="2" type="ORF">A8M32_06060</name>
</gene>
<keyword evidence="1" id="KW-0812">Transmembrane</keyword>
<dbReference type="Proteomes" id="UP000094342">
    <property type="component" value="Unassembled WGS sequence"/>
</dbReference>
<evidence type="ECO:0000313" key="3">
    <source>
        <dbReference type="Proteomes" id="UP000094342"/>
    </source>
</evidence>
<dbReference type="OrthoDB" id="8163830at2"/>
<feature type="transmembrane region" description="Helical" evidence="1">
    <location>
        <begin position="12"/>
        <end position="30"/>
    </location>
</feature>
<proteinExistence type="predicted"/>
<feature type="transmembrane region" description="Helical" evidence="1">
    <location>
        <begin position="100"/>
        <end position="119"/>
    </location>
</feature>
<reference evidence="3" key="1">
    <citation type="submission" date="2016-05" db="EMBL/GenBank/DDBJ databases">
        <authorList>
            <person name="Li Y."/>
        </authorList>
    </citation>
    <scope>NUCLEOTIDE SEQUENCE [LARGE SCALE GENOMIC DNA]</scope>
    <source>
        <strain evidence="3">YIC4027</strain>
    </source>
</reference>
<keyword evidence="1" id="KW-1133">Transmembrane helix</keyword>
<accession>A0A1E3VFB8</accession>